<dbReference type="Proteomes" id="UP000036955">
    <property type="component" value="Unassembled WGS sequence"/>
</dbReference>
<accession>A0A0L1M459</accession>
<evidence type="ECO:0000313" key="1">
    <source>
        <dbReference type="EMBL" id="KNH23275.1"/>
    </source>
</evidence>
<dbReference type="PATRIC" id="fig|317.197.peg.4177"/>
<gene>
    <name evidence="1" type="ORF">ACS77_21360</name>
</gene>
<dbReference type="OrthoDB" id="5592031at2"/>
<organism evidence="1 2">
    <name type="scientific">Pseudomonas syringae</name>
    <dbReference type="NCBI Taxonomy" id="317"/>
    <lineage>
        <taxon>Bacteria</taxon>
        <taxon>Pseudomonadati</taxon>
        <taxon>Pseudomonadota</taxon>
        <taxon>Gammaproteobacteria</taxon>
        <taxon>Pseudomonadales</taxon>
        <taxon>Pseudomonadaceae</taxon>
        <taxon>Pseudomonas</taxon>
    </lineage>
</organism>
<reference evidence="1 2" key="1">
    <citation type="submission" date="2015-06" db="EMBL/GenBank/DDBJ databases">
        <authorList>
            <person name="Hoefler B.C."/>
            <person name="Straight P.D."/>
        </authorList>
    </citation>
    <scope>NUCLEOTIDE SEQUENCE [LARGE SCALE GENOMIC DNA]</scope>
    <source>
        <strain evidence="1 2">Riq4</strain>
    </source>
</reference>
<comment type="caution">
    <text evidence="1">The sequence shown here is derived from an EMBL/GenBank/DDBJ whole genome shotgun (WGS) entry which is preliminary data.</text>
</comment>
<name>A0A0L1M459_PSESX</name>
<proteinExistence type="predicted"/>
<sequence>MSEVLLVERARQCSALFRLGRDVEAALVMVEVAERVQSQVGGAGSQIAARWMALLTGMLDSQERQDWLALADYLEYELVDLLMAVNSA</sequence>
<evidence type="ECO:0000313" key="2">
    <source>
        <dbReference type="Proteomes" id="UP000036955"/>
    </source>
</evidence>
<dbReference type="AlphaFoldDB" id="A0A0L1M459"/>
<protein>
    <submittedName>
        <fullName evidence="1">Uncharacterized protein</fullName>
    </submittedName>
</protein>
<dbReference type="EMBL" id="LFQK01000040">
    <property type="protein sequence ID" value="KNH23275.1"/>
    <property type="molecule type" value="Genomic_DNA"/>
</dbReference>